<dbReference type="SUPFAM" id="SSF51905">
    <property type="entry name" value="FAD/NAD(P)-binding domain"/>
    <property type="match status" value="1"/>
</dbReference>
<sequence length="423" mass="46244">MPLKILISGAGVAGPSLSLFLLRANPLHHVTIIERSPTLRKGGQQIDLRGQGIPVIQKLGLLNAIKARAVAEDGIAFVDARSGKQWAVFGKNDSGKGRQAFTSEYEIMRGDLVDVIYQATLQQARIARAQGGLTYKFGTYATDIQQFEDGVSVTFSDGKVERFDLVVGADGQSSKTRRLAFGQDLSSEVFEFSGVNFAFFSMPGDRSDTPTAQACLVPNRRFMSIRTGGRPSAQGYLGIMGNASSWRGLTTGTIDMQKQLWAETFKNTGWQSERLIRGLLNTDDFYAQRLGQIKMKSWSQGRVTLLGDAAYCPSPMSGMGTACGIVGAYVLAGEITRHEHGNNLSAALQSYEKILRPFISEAQKLPLSGPGMIYLESPWSVWTASRLLGALSFLRIDEIVNRLMPEDKGGWKVPEYPELNLGE</sequence>
<dbReference type="InterPro" id="IPR051704">
    <property type="entry name" value="FAD_aromatic-hydroxylase"/>
</dbReference>
<keyword evidence="1" id="KW-0285">Flavoprotein</keyword>
<reference evidence="5 6" key="1">
    <citation type="submission" date="2019-12" db="EMBL/GenBank/DDBJ databases">
        <title>A genome sequence resource for the geographically widespread anthracnose pathogen Colletotrichum asianum.</title>
        <authorList>
            <person name="Meng Y."/>
        </authorList>
    </citation>
    <scope>NUCLEOTIDE SEQUENCE [LARGE SCALE GENOMIC DNA]</scope>
    <source>
        <strain evidence="5 6">ICMP 18580</strain>
    </source>
</reference>
<evidence type="ECO:0000313" key="6">
    <source>
        <dbReference type="Proteomes" id="UP000434172"/>
    </source>
</evidence>
<protein>
    <submittedName>
        <fullName evidence="5">Oxidoreductase</fullName>
    </submittedName>
</protein>
<dbReference type="Pfam" id="PF01494">
    <property type="entry name" value="FAD_binding_3"/>
    <property type="match status" value="1"/>
</dbReference>
<proteinExistence type="predicted"/>
<evidence type="ECO:0000259" key="4">
    <source>
        <dbReference type="Pfam" id="PF01494"/>
    </source>
</evidence>
<dbReference type="InterPro" id="IPR036188">
    <property type="entry name" value="FAD/NAD-bd_sf"/>
</dbReference>
<dbReference type="Proteomes" id="UP000434172">
    <property type="component" value="Unassembled WGS sequence"/>
</dbReference>
<accession>A0A8H3W1K4</accession>
<dbReference type="PANTHER" id="PTHR46865">
    <property type="entry name" value="OXIDOREDUCTASE-RELATED"/>
    <property type="match status" value="1"/>
</dbReference>
<dbReference type="PRINTS" id="PR00420">
    <property type="entry name" value="RNGMNOXGNASE"/>
</dbReference>
<evidence type="ECO:0000256" key="1">
    <source>
        <dbReference type="ARBA" id="ARBA00022630"/>
    </source>
</evidence>
<evidence type="ECO:0000313" key="5">
    <source>
        <dbReference type="EMBL" id="KAF0318224.1"/>
    </source>
</evidence>
<dbReference type="EMBL" id="WOWK01000114">
    <property type="protein sequence ID" value="KAF0318224.1"/>
    <property type="molecule type" value="Genomic_DNA"/>
</dbReference>
<keyword evidence="3" id="KW-0560">Oxidoreductase</keyword>
<evidence type="ECO:0000256" key="3">
    <source>
        <dbReference type="ARBA" id="ARBA00023002"/>
    </source>
</evidence>
<dbReference type="GO" id="GO:0016491">
    <property type="term" value="F:oxidoreductase activity"/>
    <property type="evidence" value="ECO:0007669"/>
    <property type="project" value="UniProtKB-KW"/>
</dbReference>
<gene>
    <name evidence="5" type="ORF">GQ607_014592</name>
</gene>
<organism evidence="5 6">
    <name type="scientific">Colletotrichum asianum</name>
    <dbReference type="NCBI Taxonomy" id="702518"/>
    <lineage>
        <taxon>Eukaryota</taxon>
        <taxon>Fungi</taxon>
        <taxon>Dikarya</taxon>
        <taxon>Ascomycota</taxon>
        <taxon>Pezizomycotina</taxon>
        <taxon>Sordariomycetes</taxon>
        <taxon>Hypocreomycetidae</taxon>
        <taxon>Glomerellales</taxon>
        <taxon>Glomerellaceae</taxon>
        <taxon>Colletotrichum</taxon>
        <taxon>Colletotrichum gloeosporioides species complex</taxon>
    </lineage>
</organism>
<dbReference type="InterPro" id="IPR002938">
    <property type="entry name" value="FAD-bd"/>
</dbReference>
<dbReference type="AlphaFoldDB" id="A0A8H3W1K4"/>
<dbReference type="GO" id="GO:0071949">
    <property type="term" value="F:FAD binding"/>
    <property type="evidence" value="ECO:0007669"/>
    <property type="project" value="InterPro"/>
</dbReference>
<keyword evidence="2" id="KW-0274">FAD</keyword>
<evidence type="ECO:0000256" key="2">
    <source>
        <dbReference type="ARBA" id="ARBA00022827"/>
    </source>
</evidence>
<dbReference type="Gene3D" id="3.30.9.10">
    <property type="entry name" value="D-Amino Acid Oxidase, subunit A, domain 2"/>
    <property type="match status" value="1"/>
</dbReference>
<dbReference type="Gene3D" id="3.50.50.60">
    <property type="entry name" value="FAD/NAD(P)-binding domain"/>
    <property type="match status" value="1"/>
</dbReference>
<keyword evidence="6" id="KW-1185">Reference proteome</keyword>
<name>A0A8H3W1K4_9PEZI</name>
<dbReference type="OrthoDB" id="655030at2759"/>
<feature type="domain" description="FAD-binding" evidence="4">
    <location>
        <begin position="4"/>
        <end position="360"/>
    </location>
</feature>
<comment type="caution">
    <text evidence="5">The sequence shown here is derived from an EMBL/GenBank/DDBJ whole genome shotgun (WGS) entry which is preliminary data.</text>
</comment>
<dbReference type="PANTHER" id="PTHR46865:SF7">
    <property type="entry name" value="MONOOXYGENASE, PUTATIVE (AFU_ORTHOLOGUE AFUA_8G07040)-RELATED"/>
    <property type="match status" value="1"/>
</dbReference>